<dbReference type="EMBL" id="CP095073">
    <property type="protein sequence ID" value="UOQ42532.1"/>
    <property type="molecule type" value="Genomic_DNA"/>
</dbReference>
<dbReference type="Pfam" id="PF15980">
    <property type="entry name" value="ComGF"/>
    <property type="match status" value="1"/>
</dbReference>
<evidence type="ECO:0000313" key="2">
    <source>
        <dbReference type="EMBL" id="UOQ42532.1"/>
    </source>
</evidence>
<organism evidence="2 3">
    <name type="scientific">Halobacillus salinarum</name>
    <dbReference type="NCBI Taxonomy" id="2932257"/>
    <lineage>
        <taxon>Bacteria</taxon>
        <taxon>Bacillati</taxon>
        <taxon>Bacillota</taxon>
        <taxon>Bacilli</taxon>
        <taxon>Bacillales</taxon>
        <taxon>Bacillaceae</taxon>
        <taxon>Halobacillus</taxon>
    </lineage>
</organism>
<reference evidence="2 3" key="1">
    <citation type="submission" date="2022-04" db="EMBL/GenBank/DDBJ databases">
        <title>Halobacillus sp. isolated from saltern.</title>
        <authorList>
            <person name="Won M."/>
            <person name="Lee C.-M."/>
            <person name="Woen H.-Y."/>
            <person name="Kwon S.-W."/>
        </authorList>
    </citation>
    <scope>NUCLEOTIDE SEQUENCE [LARGE SCALE GENOMIC DNA]</scope>
    <source>
        <strain evidence="2 3">SSBR10-3</strain>
    </source>
</reference>
<name>A0ABY4EDK6_9BACI</name>
<gene>
    <name evidence="2" type="ORF">MUN89_11085</name>
</gene>
<evidence type="ECO:0000256" key="1">
    <source>
        <dbReference type="SAM" id="Phobius"/>
    </source>
</evidence>
<dbReference type="Proteomes" id="UP000831787">
    <property type="component" value="Chromosome"/>
</dbReference>
<protein>
    <submittedName>
        <fullName evidence="2">ComGF family competence protein</fullName>
    </submittedName>
</protein>
<feature type="transmembrane region" description="Helical" evidence="1">
    <location>
        <begin position="15"/>
        <end position="35"/>
    </location>
</feature>
<proteinExistence type="predicted"/>
<keyword evidence="1" id="KW-0472">Membrane</keyword>
<accession>A0ABY4EDK6</accession>
<dbReference type="InterPro" id="IPR016977">
    <property type="entry name" value="ComGF"/>
</dbReference>
<keyword evidence="3" id="KW-1185">Reference proteome</keyword>
<keyword evidence="1" id="KW-0812">Transmembrane</keyword>
<keyword evidence="1" id="KW-1133">Transmembrane helix</keyword>
<sequence>MKGQNEKGFTMAETLVSLVITIMILGLALPLFPLLDWKDYEKELEVRQCFLFIQDELNEASTIEFTSTELVVTNGDGDQIYLEQYSDQIRRRVNGKGNELLLGGISQISYLLTESEEALELKITLKGGKTFAGQLYLPFKK</sequence>
<evidence type="ECO:0000313" key="3">
    <source>
        <dbReference type="Proteomes" id="UP000831787"/>
    </source>
</evidence>
<dbReference type="RefSeq" id="WP_244707718.1">
    <property type="nucleotide sequence ID" value="NZ_CP095073.1"/>
</dbReference>